<feature type="transmembrane region" description="Helical" evidence="6">
    <location>
        <begin position="411"/>
        <end position="434"/>
    </location>
</feature>
<feature type="domain" description="Major facilitator superfamily (MFS) profile" evidence="7">
    <location>
        <begin position="31"/>
        <end position="438"/>
    </location>
</feature>
<dbReference type="STRING" id="1891224.BBP83_03455"/>
<dbReference type="SUPFAM" id="SSF103473">
    <property type="entry name" value="MFS general substrate transporter"/>
    <property type="match status" value="1"/>
</dbReference>
<feature type="transmembrane region" description="Helical" evidence="6">
    <location>
        <begin position="347"/>
        <end position="368"/>
    </location>
</feature>
<evidence type="ECO:0000259" key="7">
    <source>
        <dbReference type="PROSITE" id="PS50850"/>
    </source>
</evidence>
<gene>
    <name evidence="8" type="ORF">BBP83_03455</name>
</gene>
<dbReference type="Gene3D" id="1.20.1250.20">
    <property type="entry name" value="MFS general substrate transporter like domains"/>
    <property type="match status" value="2"/>
</dbReference>
<dbReference type="InterPro" id="IPR020846">
    <property type="entry name" value="MFS_dom"/>
</dbReference>
<dbReference type="EMBL" id="MBDL01000008">
    <property type="protein sequence ID" value="ODA13458.1"/>
    <property type="molecule type" value="Genomic_DNA"/>
</dbReference>
<dbReference type="RefSeq" id="WP_068886220.1">
    <property type="nucleotide sequence ID" value="NZ_CBCRUU010000009.1"/>
</dbReference>
<protein>
    <submittedName>
        <fullName evidence="8">MFS transporter</fullName>
    </submittedName>
</protein>
<feature type="transmembrane region" description="Helical" evidence="6">
    <location>
        <begin position="158"/>
        <end position="178"/>
    </location>
</feature>
<keyword evidence="9" id="KW-1185">Reference proteome</keyword>
<keyword evidence="2" id="KW-0813">Transport</keyword>
<dbReference type="CDD" id="cd17319">
    <property type="entry name" value="MFS_ExuT_GudP_like"/>
    <property type="match status" value="1"/>
</dbReference>
<dbReference type="InterPro" id="IPR036259">
    <property type="entry name" value="MFS_trans_sf"/>
</dbReference>
<feature type="transmembrane region" description="Helical" evidence="6">
    <location>
        <begin position="290"/>
        <end position="311"/>
    </location>
</feature>
<evidence type="ECO:0000256" key="5">
    <source>
        <dbReference type="ARBA" id="ARBA00023136"/>
    </source>
</evidence>
<dbReference type="PROSITE" id="PS50850">
    <property type="entry name" value="MFS"/>
    <property type="match status" value="1"/>
</dbReference>
<feature type="transmembrane region" description="Helical" evidence="6">
    <location>
        <begin position="190"/>
        <end position="212"/>
    </location>
</feature>
<name>A0A1C3CXQ9_9GAMM</name>
<dbReference type="FunFam" id="1.20.1250.20:FF:000018">
    <property type="entry name" value="MFS transporter permease"/>
    <property type="match status" value="1"/>
</dbReference>
<feature type="transmembrane region" description="Helical" evidence="6">
    <location>
        <begin position="121"/>
        <end position="146"/>
    </location>
</feature>
<dbReference type="Proteomes" id="UP000186553">
    <property type="component" value="Unassembled WGS sequence"/>
</dbReference>
<feature type="transmembrane region" description="Helical" evidence="6">
    <location>
        <begin position="65"/>
        <end position="85"/>
    </location>
</feature>
<proteinExistence type="predicted"/>
<keyword evidence="3 6" id="KW-0812">Transmembrane</keyword>
<keyword evidence="5 6" id="KW-0472">Membrane</keyword>
<dbReference type="Pfam" id="PF07690">
    <property type="entry name" value="MFS_1"/>
    <property type="match status" value="1"/>
</dbReference>
<keyword evidence="4 6" id="KW-1133">Transmembrane helix</keyword>
<evidence type="ECO:0000256" key="6">
    <source>
        <dbReference type="SAM" id="Phobius"/>
    </source>
</evidence>
<evidence type="ECO:0000313" key="8">
    <source>
        <dbReference type="EMBL" id="ODA13458.1"/>
    </source>
</evidence>
<comment type="subcellular location">
    <subcellularLocation>
        <location evidence="1">Membrane</location>
        <topology evidence="1">Multi-pass membrane protein</topology>
    </subcellularLocation>
</comment>
<evidence type="ECO:0000313" key="9">
    <source>
        <dbReference type="Proteomes" id="UP000186553"/>
    </source>
</evidence>
<evidence type="ECO:0000256" key="1">
    <source>
        <dbReference type="ARBA" id="ARBA00004141"/>
    </source>
</evidence>
<dbReference type="InterPro" id="IPR011701">
    <property type="entry name" value="MFS"/>
</dbReference>
<dbReference type="PANTHER" id="PTHR43791">
    <property type="entry name" value="PERMEASE-RELATED"/>
    <property type="match status" value="1"/>
</dbReference>
<dbReference type="GO" id="GO:0022857">
    <property type="term" value="F:transmembrane transporter activity"/>
    <property type="evidence" value="ECO:0007669"/>
    <property type="project" value="InterPro"/>
</dbReference>
<sequence>MNTVIEKASVDNITMTSEEQNATFKKVIFRIVPFIFLAYFLNIVDRINISFAKLQMSEDLLLSDAAYGIGTSLFFIGYLIFEIPSNMYLKRVGARATLTRIMVLWGILTILMSTVESTTSFYIFRFLIGIAEAGFVPGVILYLTYWFPGFLRGRVTSIFLMAGLIAGIVNGPLATWIMTTFDGWMGLRDWQVLFVIEGIPAVLLGTFTWFWLVDKPEQAKWLTAREKLIVKLSLENENKTVGQEKSSFKQVFLDHRIHLIGIVFLCIYSATNTITYWMPTLIKEFGVKDIRHIGLTSSLPFICALIAMYLLCLSSDKHLERRWHLALTMAVGAISFMLLGFVQNDLILSVLLLTIGGGACFSAATLFWTIPPAYLSVSAAALGIAWINVLGSLSAVISPALVGTIKTQTGSIYFAFSIIGILLIFGGIIILLAMPKRLLKEQKMINSTQKNKVTGFHIPKTDSQ</sequence>
<comment type="caution">
    <text evidence="8">The sequence shown here is derived from an EMBL/GenBank/DDBJ whole genome shotgun (WGS) entry which is preliminary data.</text>
</comment>
<feature type="transmembrane region" description="Helical" evidence="6">
    <location>
        <begin position="257"/>
        <end position="278"/>
    </location>
</feature>
<accession>A0A1C3CXQ9</accession>
<feature type="transmembrane region" description="Helical" evidence="6">
    <location>
        <begin position="323"/>
        <end position="341"/>
    </location>
</feature>
<reference evidence="8 9" key="1">
    <citation type="submission" date="2016-07" db="EMBL/GenBank/DDBJ databases">
        <title>Acinetobacter sp. ANC 4603.</title>
        <authorList>
            <person name="Radolfova-Krizova L."/>
            <person name="Nemec A."/>
        </authorList>
    </citation>
    <scope>NUCLEOTIDE SEQUENCE [LARGE SCALE GENOMIC DNA]</scope>
    <source>
        <strain evidence="8 9">ANC 4603</strain>
    </source>
</reference>
<evidence type="ECO:0000256" key="4">
    <source>
        <dbReference type="ARBA" id="ARBA00022989"/>
    </source>
</evidence>
<feature type="transmembrane region" description="Helical" evidence="6">
    <location>
        <begin position="380"/>
        <end position="405"/>
    </location>
</feature>
<dbReference type="PANTHER" id="PTHR43791:SF36">
    <property type="entry name" value="TRANSPORTER, PUTATIVE (AFU_ORTHOLOGUE AFUA_6G08340)-RELATED"/>
    <property type="match status" value="1"/>
</dbReference>
<feature type="transmembrane region" description="Helical" evidence="6">
    <location>
        <begin position="97"/>
        <end position="115"/>
    </location>
</feature>
<feature type="transmembrane region" description="Helical" evidence="6">
    <location>
        <begin position="27"/>
        <end position="45"/>
    </location>
</feature>
<evidence type="ECO:0000256" key="2">
    <source>
        <dbReference type="ARBA" id="ARBA00022448"/>
    </source>
</evidence>
<evidence type="ECO:0000256" key="3">
    <source>
        <dbReference type="ARBA" id="ARBA00022692"/>
    </source>
</evidence>
<organism evidence="8 9">
    <name type="scientific">Acinetobacter celticus</name>
    <dbReference type="NCBI Taxonomy" id="1891224"/>
    <lineage>
        <taxon>Bacteria</taxon>
        <taxon>Pseudomonadati</taxon>
        <taxon>Pseudomonadota</taxon>
        <taxon>Gammaproteobacteria</taxon>
        <taxon>Moraxellales</taxon>
        <taxon>Moraxellaceae</taxon>
        <taxon>Acinetobacter</taxon>
    </lineage>
</organism>
<dbReference type="AlphaFoldDB" id="A0A1C3CXQ9"/>
<dbReference type="GO" id="GO:0005886">
    <property type="term" value="C:plasma membrane"/>
    <property type="evidence" value="ECO:0007669"/>
    <property type="project" value="TreeGrafter"/>
</dbReference>